<evidence type="ECO:0000313" key="3">
    <source>
        <dbReference type="EMBL" id="KAG6435824.1"/>
    </source>
</evidence>
<dbReference type="PANTHER" id="PTHR35112">
    <property type="entry name" value="OS08G0360500 PROTEIN"/>
    <property type="match status" value="1"/>
</dbReference>
<reference evidence="3" key="2">
    <citation type="submission" date="2020-08" db="EMBL/GenBank/DDBJ databases">
        <title>Plant Genome Project.</title>
        <authorList>
            <person name="Zhang R.-G."/>
        </authorList>
    </citation>
    <scope>NUCLEOTIDE SEQUENCE</scope>
    <source>
        <strain evidence="3">Huo1</strain>
        <tissue evidence="3">Leaf</tissue>
    </source>
</reference>
<keyword evidence="1" id="KW-0472">Membrane</keyword>
<dbReference type="AlphaFoldDB" id="A0A8X9ADE1"/>
<feature type="domain" description="DUF7796" evidence="2">
    <location>
        <begin position="77"/>
        <end position="420"/>
    </location>
</feature>
<protein>
    <recommendedName>
        <fullName evidence="2">DUF7796 domain-containing protein</fullName>
    </recommendedName>
</protein>
<evidence type="ECO:0000313" key="4">
    <source>
        <dbReference type="Proteomes" id="UP000298416"/>
    </source>
</evidence>
<comment type="caution">
    <text evidence="3">The sequence shown here is derived from an EMBL/GenBank/DDBJ whole genome shotgun (WGS) entry which is preliminary data.</text>
</comment>
<dbReference type="OrthoDB" id="2016723at2759"/>
<dbReference type="Pfam" id="PF25072">
    <property type="entry name" value="DUF7796"/>
    <property type="match status" value="1"/>
</dbReference>
<dbReference type="PANTHER" id="PTHR35112:SF1">
    <property type="entry name" value="RING_FYVE_PHD ZINC FINGER SUPERFAMILY PROTEIN"/>
    <property type="match status" value="1"/>
</dbReference>
<proteinExistence type="predicted"/>
<evidence type="ECO:0000256" key="1">
    <source>
        <dbReference type="SAM" id="Phobius"/>
    </source>
</evidence>
<organism evidence="3">
    <name type="scientific">Salvia splendens</name>
    <name type="common">Scarlet sage</name>
    <dbReference type="NCBI Taxonomy" id="180675"/>
    <lineage>
        <taxon>Eukaryota</taxon>
        <taxon>Viridiplantae</taxon>
        <taxon>Streptophyta</taxon>
        <taxon>Embryophyta</taxon>
        <taxon>Tracheophyta</taxon>
        <taxon>Spermatophyta</taxon>
        <taxon>Magnoliopsida</taxon>
        <taxon>eudicotyledons</taxon>
        <taxon>Gunneridae</taxon>
        <taxon>Pentapetalae</taxon>
        <taxon>asterids</taxon>
        <taxon>lamiids</taxon>
        <taxon>Lamiales</taxon>
        <taxon>Lamiaceae</taxon>
        <taxon>Nepetoideae</taxon>
        <taxon>Mentheae</taxon>
        <taxon>Salviinae</taxon>
        <taxon>Salvia</taxon>
        <taxon>Salvia subgen. Calosphace</taxon>
        <taxon>core Calosphace</taxon>
    </lineage>
</organism>
<dbReference type="Proteomes" id="UP000298416">
    <property type="component" value="Unassembled WGS sequence"/>
</dbReference>
<keyword evidence="1" id="KW-0812">Transmembrane</keyword>
<feature type="transmembrane region" description="Helical" evidence="1">
    <location>
        <begin position="20"/>
        <end position="38"/>
    </location>
</feature>
<dbReference type="EMBL" id="PNBA02000001">
    <property type="protein sequence ID" value="KAG6435824.1"/>
    <property type="molecule type" value="Genomic_DNA"/>
</dbReference>
<keyword evidence="4" id="KW-1185">Reference proteome</keyword>
<keyword evidence="1" id="KW-1133">Transmembrane helix</keyword>
<accession>A0A8X9ADE1</accession>
<reference evidence="3" key="1">
    <citation type="submission" date="2018-01" db="EMBL/GenBank/DDBJ databases">
        <authorList>
            <person name="Mao J.F."/>
        </authorList>
    </citation>
    <scope>NUCLEOTIDE SEQUENCE</scope>
    <source>
        <strain evidence="3">Huo1</strain>
        <tissue evidence="3">Leaf</tissue>
    </source>
</reference>
<gene>
    <name evidence="3" type="ORF">SASPL_100702</name>
</gene>
<evidence type="ECO:0000259" key="2">
    <source>
        <dbReference type="Pfam" id="PF25072"/>
    </source>
</evidence>
<sequence length="423" mass="46663">MKSPAKSLTQLPKRALDLDWRLVLLLISSVTFFTYISISSSSTAAVLISLPKAASFKSILHPPNHRPSRPNPTRPLNGSRIAVCLVGGARRFELTGPSIVERILRVYENSDLFLHCPLDSNAYKLQLLSDAPRIASVRIFKPQPVPETESQLRVLSPSNSPNGIQGLLQYFQLVEGCLPMIKAHQEKNNFTYDWIIRTRVDGYWSDPLGPENFIPGEYVVPPGSSYGGLNDRFGVGDYNSSVVALSRLSLISQLDSAGLTQLNSETAFKAQLSTQNVRYTTKRLPFCVVSDRQYPYPLGRNGVPVAALSSQGPLSGAKCRPCKPVCSGPCVGQMMSGLYRSWSWTEWANNTLELCDAHGEWEEGWETVFDNSAGKKLASARKRIWALNMDKCVDGFDKFKKRAAHWVGPSAAEICGLGLEKPA</sequence>
<dbReference type="InterPro" id="IPR056698">
    <property type="entry name" value="DUF7796"/>
</dbReference>
<name>A0A8X9ADE1_SALSN</name>